<dbReference type="Pfam" id="PF00685">
    <property type="entry name" value="Sulfotransfer_1"/>
    <property type="match status" value="1"/>
</dbReference>
<comment type="similarity">
    <text evidence="1 3">Belongs to the sulfotransferase 1 family.</text>
</comment>
<organism evidence="5">
    <name type="scientific">Salvia splendens</name>
    <name type="common">Scarlet sage</name>
    <dbReference type="NCBI Taxonomy" id="180675"/>
    <lineage>
        <taxon>Eukaryota</taxon>
        <taxon>Viridiplantae</taxon>
        <taxon>Streptophyta</taxon>
        <taxon>Embryophyta</taxon>
        <taxon>Tracheophyta</taxon>
        <taxon>Spermatophyta</taxon>
        <taxon>Magnoliopsida</taxon>
        <taxon>eudicotyledons</taxon>
        <taxon>Gunneridae</taxon>
        <taxon>Pentapetalae</taxon>
        <taxon>asterids</taxon>
        <taxon>lamiids</taxon>
        <taxon>Lamiales</taxon>
        <taxon>Lamiaceae</taxon>
        <taxon>Nepetoideae</taxon>
        <taxon>Mentheae</taxon>
        <taxon>Salviinae</taxon>
        <taxon>Salvia</taxon>
        <taxon>Salvia subgen. Calosphace</taxon>
        <taxon>core Calosphace</taxon>
    </lineage>
</organism>
<comment type="caution">
    <text evidence="5">The sequence shown here is derived from an EMBL/GenBank/DDBJ whole genome shotgun (WGS) entry which is preliminary data.</text>
</comment>
<protein>
    <recommendedName>
        <fullName evidence="3">Sulfotransferase</fullName>
        <ecNumber evidence="3">2.8.2.-</ecNumber>
    </recommendedName>
</protein>
<dbReference type="Gene3D" id="3.40.50.300">
    <property type="entry name" value="P-loop containing nucleotide triphosphate hydrolases"/>
    <property type="match status" value="1"/>
</dbReference>
<dbReference type="InterPro" id="IPR000863">
    <property type="entry name" value="Sulfotransferase_dom"/>
</dbReference>
<proteinExistence type="inferred from homology"/>
<evidence type="ECO:0000313" key="5">
    <source>
        <dbReference type="EMBL" id="KAG6387465.1"/>
    </source>
</evidence>
<evidence type="ECO:0000259" key="4">
    <source>
        <dbReference type="Pfam" id="PF00685"/>
    </source>
</evidence>
<dbReference type="EMBL" id="PNBA02000021">
    <property type="protein sequence ID" value="KAG6387465.1"/>
    <property type="molecule type" value="Genomic_DNA"/>
</dbReference>
<evidence type="ECO:0000256" key="2">
    <source>
        <dbReference type="ARBA" id="ARBA00022679"/>
    </source>
</evidence>
<reference evidence="5" key="1">
    <citation type="submission" date="2018-01" db="EMBL/GenBank/DDBJ databases">
        <authorList>
            <person name="Mao J.F."/>
        </authorList>
    </citation>
    <scope>NUCLEOTIDE SEQUENCE</scope>
    <source>
        <strain evidence="5">Huo1</strain>
        <tissue evidence="5">Leaf</tissue>
    </source>
</reference>
<dbReference type="InterPro" id="IPR027417">
    <property type="entry name" value="P-loop_NTPase"/>
</dbReference>
<dbReference type="GO" id="GO:0008146">
    <property type="term" value="F:sulfotransferase activity"/>
    <property type="evidence" value="ECO:0007669"/>
    <property type="project" value="InterPro"/>
</dbReference>
<gene>
    <name evidence="5" type="ORF">SASPL_152655</name>
</gene>
<evidence type="ECO:0000256" key="3">
    <source>
        <dbReference type="RuleBase" id="RU361155"/>
    </source>
</evidence>
<evidence type="ECO:0000313" key="6">
    <source>
        <dbReference type="Proteomes" id="UP000298416"/>
    </source>
</evidence>
<reference evidence="5" key="2">
    <citation type="submission" date="2020-08" db="EMBL/GenBank/DDBJ databases">
        <title>Plant Genome Project.</title>
        <authorList>
            <person name="Zhang R.-G."/>
        </authorList>
    </citation>
    <scope>NUCLEOTIDE SEQUENCE</scope>
    <source>
        <strain evidence="5">Huo1</strain>
        <tissue evidence="5">Leaf</tissue>
    </source>
</reference>
<dbReference type="PANTHER" id="PTHR11783">
    <property type="entry name" value="SULFOTRANSFERASE SULT"/>
    <property type="match status" value="1"/>
</dbReference>
<dbReference type="SUPFAM" id="SSF52540">
    <property type="entry name" value="P-loop containing nucleoside triphosphate hydrolases"/>
    <property type="match status" value="1"/>
</dbReference>
<evidence type="ECO:0000256" key="1">
    <source>
        <dbReference type="ARBA" id="ARBA00005771"/>
    </source>
</evidence>
<keyword evidence="6" id="KW-1185">Reference proteome</keyword>
<keyword evidence="2 3" id="KW-0808">Transferase</keyword>
<accession>A0A8X8W3D9</accession>
<feature type="domain" description="Sulfotransferase" evidence="4">
    <location>
        <begin position="8"/>
        <end position="94"/>
    </location>
</feature>
<dbReference type="AlphaFoldDB" id="A0A8X8W3D9"/>
<dbReference type="EC" id="2.8.2.-" evidence="3"/>
<dbReference type="Proteomes" id="UP000298416">
    <property type="component" value="Unassembled WGS sequence"/>
</dbReference>
<name>A0A8X8W3D9_SALSN</name>
<sequence length="144" mass="16465">MHKLVGEHPHELVPFLEAPVFAEVDESATLAAASNGPRLFATHIPYQLLTKTLDSSQCKVVYLTRNPKDTLVSLWHFVIKWNMEKPNQSWPLMRQLTSFEEEEEATTLISTRNLQNGYHRHAIHSSEKGKYKIIKTIFVKGALP</sequence>